<dbReference type="InterPro" id="IPR010998">
    <property type="entry name" value="Integrase_recombinase_N"/>
</dbReference>
<dbReference type="AlphaFoldDB" id="A0A8E1W9A9"/>
<gene>
    <name evidence="2" type="ORF">H5411_43640</name>
</gene>
<keyword evidence="1" id="KW-0238">DNA-binding</keyword>
<reference evidence="2 3" key="1">
    <citation type="submission" date="2020-08" db="EMBL/GenBank/DDBJ databases">
        <title>Amycolatopsis echigonensis JCM 21831.</title>
        <authorList>
            <person name="Tedsree N."/>
            <person name="Kuncharoen N."/>
            <person name="Likhitwitayawuid K."/>
            <person name="Tanasupawat S."/>
        </authorList>
    </citation>
    <scope>NUCLEOTIDE SEQUENCE [LARGE SCALE GENOMIC DNA]</scope>
    <source>
        <strain evidence="2 3">JCM 21831</strain>
    </source>
</reference>
<proteinExistence type="predicted"/>
<evidence type="ECO:0000313" key="2">
    <source>
        <dbReference type="EMBL" id="MBB2505992.1"/>
    </source>
</evidence>
<dbReference type="GO" id="GO:0003677">
    <property type="term" value="F:DNA binding"/>
    <property type="evidence" value="ECO:0007669"/>
    <property type="project" value="UniProtKB-KW"/>
</dbReference>
<sequence>MGTGRPRAELGYVSEISYRKIREDPELWEARVRIRLRNGRYARPSARGATERAARNALKKRITKIADRVVGSILSSESRFGLVMDKWLAEFKKKVDRSERAEKSYYDYRDTVAQLKDRMGELACWEAENPGLCDEVLKSIREEAAKSKRSKGDGYAAAKRARTVLSNVCGYAMRHNAM</sequence>
<dbReference type="RefSeq" id="WP_183127535.1">
    <property type="nucleotide sequence ID" value="NZ_JACJHR010000135.1"/>
</dbReference>
<evidence type="ECO:0008006" key="4">
    <source>
        <dbReference type="Google" id="ProtNLM"/>
    </source>
</evidence>
<dbReference type="Gene3D" id="1.10.150.130">
    <property type="match status" value="1"/>
</dbReference>
<dbReference type="EMBL" id="JACJHR010000135">
    <property type="protein sequence ID" value="MBB2505992.1"/>
    <property type="molecule type" value="Genomic_DNA"/>
</dbReference>
<comment type="caution">
    <text evidence="2">The sequence shown here is derived from an EMBL/GenBank/DDBJ whole genome shotgun (WGS) entry which is preliminary data.</text>
</comment>
<evidence type="ECO:0000256" key="1">
    <source>
        <dbReference type="ARBA" id="ARBA00023125"/>
    </source>
</evidence>
<feature type="non-terminal residue" evidence="2">
    <location>
        <position position="178"/>
    </location>
</feature>
<accession>A0A8E1W9A9</accession>
<evidence type="ECO:0000313" key="3">
    <source>
        <dbReference type="Proteomes" id="UP000550260"/>
    </source>
</evidence>
<organism evidence="2 3">
    <name type="scientific">Amycolatopsis echigonensis</name>
    <dbReference type="NCBI Taxonomy" id="2576905"/>
    <lineage>
        <taxon>Bacteria</taxon>
        <taxon>Bacillati</taxon>
        <taxon>Actinomycetota</taxon>
        <taxon>Actinomycetes</taxon>
        <taxon>Pseudonocardiales</taxon>
        <taxon>Pseudonocardiaceae</taxon>
        <taxon>Amycolatopsis</taxon>
    </lineage>
</organism>
<name>A0A8E1W9A9_9PSEU</name>
<dbReference type="Proteomes" id="UP000550260">
    <property type="component" value="Unassembled WGS sequence"/>
</dbReference>
<protein>
    <recommendedName>
        <fullName evidence="4">Integrase-like protein</fullName>
    </recommendedName>
</protein>